<accession>A0ABR3A5U0</accession>
<sequence length="284" mass="31770">MLATSQCRRLFGLLHTSLTRIQRQPVVTEEDEECKFVPLVMLKCIRGSEHEIGDVIVRMPGPEEAQAILTFEKANYPDECLTFYKPLTPRKTRTKSNTKPLVEVDIVTTYRLPRPGSWSPGDLVELLEMGTKGNNTEKIFPHPHIPDRKSTRCAHVYSIDYDSENSPSLVDFAAVLSLVSSYRKNHDGNGEASLSLANTYSFFIAAVFKLMHVHFGGSEVKMNEDVYPLESSNSNSLEPLPLSSTDACVSNNAHLKWHGITHPPSWLSWLGLSPGMDKFQISGH</sequence>
<reference evidence="1 2" key="1">
    <citation type="submission" date="2024-05" db="EMBL/GenBank/DDBJ databases">
        <title>A draft genome resource for the thread blight pathogen Marasmius tenuissimus strain MS-2.</title>
        <authorList>
            <person name="Yulfo-Soto G.E."/>
            <person name="Baruah I.K."/>
            <person name="Amoako-Attah I."/>
            <person name="Bukari Y."/>
            <person name="Meinhardt L.W."/>
            <person name="Bailey B.A."/>
            <person name="Cohen S.P."/>
        </authorList>
    </citation>
    <scope>NUCLEOTIDE SEQUENCE [LARGE SCALE GENOMIC DNA]</scope>
    <source>
        <strain evidence="1 2">MS-2</strain>
    </source>
</reference>
<keyword evidence="2" id="KW-1185">Reference proteome</keyword>
<dbReference type="EMBL" id="JBBXMP010000018">
    <property type="protein sequence ID" value="KAL0068358.1"/>
    <property type="molecule type" value="Genomic_DNA"/>
</dbReference>
<gene>
    <name evidence="1" type="ORF">AAF712_004436</name>
</gene>
<organism evidence="1 2">
    <name type="scientific">Marasmius tenuissimus</name>
    <dbReference type="NCBI Taxonomy" id="585030"/>
    <lineage>
        <taxon>Eukaryota</taxon>
        <taxon>Fungi</taxon>
        <taxon>Dikarya</taxon>
        <taxon>Basidiomycota</taxon>
        <taxon>Agaricomycotina</taxon>
        <taxon>Agaricomycetes</taxon>
        <taxon>Agaricomycetidae</taxon>
        <taxon>Agaricales</taxon>
        <taxon>Marasmiineae</taxon>
        <taxon>Marasmiaceae</taxon>
        <taxon>Marasmius</taxon>
    </lineage>
</organism>
<dbReference type="Proteomes" id="UP001437256">
    <property type="component" value="Unassembled WGS sequence"/>
</dbReference>
<protein>
    <submittedName>
        <fullName evidence="1">Uncharacterized protein</fullName>
    </submittedName>
</protein>
<evidence type="ECO:0000313" key="2">
    <source>
        <dbReference type="Proteomes" id="UP001437256"/>
    </source>
</evidence>
<proteinExistence type="predicted"/>
<comment type="caution">
    <text evidence="1">The sequence shown here is derived from an EMBL/GenBank/DDBJ whole genome shotgun (WGS) entry which is preliminary data.</text>
</comment>
<name>A0ABR3A5U0_9AGAR</name>
<evidence type="ECO:0000313" key="1">
    <source>
        <dbReference type="EMBL" id="KAL0068358.1"/>
    </source>
</evidence>